<sequence length="759" mass="86719">MNFGQEPILKRVISICKFEKLCSLWEKLFTIQGSTGILLTNSMIALEIENLSTVLDLKTFYLFLSPGLSILLQGVLNTSSLSYQVTITSEANCITNFVHKLYIHLDNTSVWKEQFIPYLNIDNIQITDLQSYLNSNLEDILGSKSTDNFYAISQELPATSPLKKDIKSQLRQEKLLTQVIGKIRQTLDLPTILETAVKELGQLLKVDRLIIYEFNSKQLITSKKYNLIKGDGYITYQSLSTKNIPSLLNILIESKVLIKVLRYSEKSIVSHNNIDSINEYSFLHSCFQNLPSKYSILSEIGTPIIVNGDLWGLLVAHQCLQKRKWSKNEKVTLEKIAEHLGVAINQAQLYARVQAERHILKQKVVKRTQELCDTLVASQAANHSKSEFLGNMSHELRTPLTCIIGLSGTLLYWSKENSTLSLEKRKHYLETIQNSGENLLQIINEILEYSNLQTGKCLLNIQEFSLSDIAKNILQKVYKEEVHRHINLKLDLKINSIEDTFLADPIRMKHILYYLLNNALKFTPENGTVILRVWRDGEEVIWQVEDTGIGIKTDQIPLLFKLFQKLENHRKRVYGGTGLGLALTKQLVELHGGTIQVESLVNKGSIFTIRIPNQSQLKDKLNSKLLNQKKSLFSTRIIILIESNKKIATLLEELLTSANYYFIWLMNDIKLIRKIELIQPIAIILDQDLSKALKISKLLKKSSETRSIKVLFLKDTITSKEWLEIAETGIDDYLIKPIQPNFLLKRIKTLTSENVSFNT</sequence>
<dbReference type="InterPro" id="IPR050736">
    <property type="entry name" value="Sensor_HK_Regulatory"/>
</dbReference>
<dbReference type="Gene3D" id="3.30.450.40">
    <property type="match status" value="1"/>
</dbReference>
<dbReference type="PROSITE" id="PS50109">
    <property type="entry name" value="HIS_KIN"/>
    <property type="match status" value="1"/>
</dbReference>
<dbReference type="PANTHER" id="PTHR43711:SF26">
    <property type="entry name" value="SENSOR HISTIDINE KINASE RCSC"/>
    <property type="match status" value="1"/>
</dbReference>
<dbReference type="Pfam" id="PF00512">
    <property type="entry name" value="HisKA"/>
    <property type="match status" value="1"/>
</dbReference>
<dbReference type="GO" id="GO:0005524">
    <property type="term" value="F:ATP binding"/>
    <property type="evidence" value="ECO:0007669"/>
    <property type="project" value="UniProtKB-KW"/>
</dbReference>
<dbReference type="EC" id="2.7.13.3" evidence="4"/>
<dbReference type="SUPFAM" id="SSF55874">
    <property type="entry name" value="ATPase domain of HSP90 chaperone/DNA topoisomerase II/histidine kinase"/>
    <property type="match status" value="1"/>
</dbReference>
<dbReference type="CDD" id="cd00082">
    <property type="entry name" value="HisKA"/>
    <property type="match status" value="1"/>
</dbReference>
<dbReference type="InterPro" id="IPR036097">
    <property type="entry name" value="HisK_dim/P_sf"/>
</dbReference>
<dbReference type="InterPro" id="IPR001789">
    <property type="entry name" value="Sig_transdc_resp-reg_receiver"/>
</dbReference>
<dbReference type="CDD" id="cd16922">
    <property type="entry name" value="HATPase_EvgS-ArcB-TorS-like"/>
    <property type="match status" value="1"/>
</dbReference>
<dbReference type="eggNOG" id="COG2205">
    <property type="taxonomic scope" value="Bacteria"/>
</dbReference>
<dbReference type="AlphaFoldDB" id="A0A086CHN7"/>
<dbReference type="InterPro" id="IPR011006">
    <property type="entry name" value="CheY-like_superfamily"/>
</dbReference>
<dbReference type="Proteomes" id="UP000028922">
    <property type="component" value="Unassembled WGS sequence"/>
</dbReference>
<dbReference type="InterPro" id="IPR003018">
    <property type="entry name" value="GAF"/>
</dbReference>
<accession>A0A086CHN7</accession>
<evidence type="ECO:0000256" key="8">
    <source>
        <dbReference type="ARBA" id="ARBA00022741"/>
    </source>
</evidence>
<evidence type="ECO:0000256" key="13">
    <source>
        <dbReference type="PROSITE-ProRule" id="PRU00169"/>
    </source>
</evidence>
<dbReference type="PATRIC" id="fig|1527444.3.peg.555"/>
<comment type="similarity">
    <text evidence="3">In the N-terminal section; belongs to the phytochrome family.</text>
</comment>
<dbReference type="GO" id="GO:0005886">
    <property type="term" value="C:plasma membrane"/>
    <property type="evidence" value="ECO:0007669"/>
    <property type="project" value="UniProtKB-SubCell"/>
</dbReference>
<dbReference type="PROSITE" id="PS50110">
    <property type="entry name" value="RESPONSE_REGULATORY"/>
    <property type="match status" value="1"/>
</dbReference>
<evidence type="ECO:0000256" key="5">
    <source>
        <dbReference type="ARBA" id="ARBA00022475"/>
    </source>
</evidence>
<dbReference type="PROSITE" id="PS50046">
    <property type="entry name" value="PHYTOCHROME_2"/>
    <property type="match status" value="1"/>
</dbReference>
<dbReference type="SUPFAM" id="SSF47384">
    <property type="entry name" value="Homodimeric domain of signal transducing histidine kinase"/>
    <property type="match status" value="1"/>
</dbReference>
<evidence type="ECO:0000313" key="17">
    <source>
        <dbReference type="EMBL" id="KFF41701.1"/>
    </source>
</evidence>
<dbReference type="InterPro" id="IPR036890">
    <property type="entry name" value="HATPase_C_sf"/>
</dbReference>
<comment type="caution">
    <text evidence="17">The sequence shown here is derived from an EMBL/GenBank/DDBJ whole genome shotgun (WGS) entry which is preliminary data.</text>
</comment>
<dbReference type="Gene3D" id="1.10.287.130">
    <property type="match status" value="1"/>
</dbReference>
<dbReference type="GO" id="GO:0000155">
    <property type="term" value="F:phosphorelay sensor kinase activity"/>
    <property type="evidence" value="ECO:0007669"/>
    <property type="project" value="InterPro"/>
</dbReference>
<keyword evidence="7 17" id="KW-0808">Transferase</keyword>
<evidence type="ECO:0000256" key="2">
    <source>
        <dbReference type="ARBA" id="ARBA00004236"/>
    </source>
</evidence>
<evidence type="ECO:0000256" key="11">
    <source>
        <dbReference type="ARBA" id="ARBA00023012"/>
    </source>
</evidence>
<dbReference type="InterPro" id="IPR004358">
    <property type="entry name" value="Sig_transdc_His_kin-like_C"/>
</dbReference>
<feature type="domain" description="Histidine kinase" evidence="15">
    <location>
        <begin position="391"/>
        <end position="615"/>
    </location>
</feature>
<protein>
    <recommendedName>
        <fullName evidence="4">histidine kinase</fullName>
        <ecNumber evidence="4">2.7.13.3</ecNumber>
    </recommendedName>
</protein>
<dbReference type="PRINTS" id="PR00344">
    <property type="entry name" value="BCTRLSENSOR"/>
</dbReference>
<dbReference type="SMART" id="SM00065">
    <property type="entry name" value="GAF"/>
    <property type="match status" value="1"/>
</dbReference>
<dbReference type="STRING" id="1527444.ucyna2_00577"/>
<feature type="domain" description="Response regulatory" evidence="16">
    <location>
        <begin position="637"/>
        <end position="751"/>
    </location>
</feature>
<dbReference type="InterPro" id="IPR003594">
    <property type="entry name" value="HATPase_dom"/>
</dbReference>
<feature type="domain" description="Phytochrome chromophore attachment site" evidence="14">
    <location>
        <begin position="188"/>
        <end position="339"/>
    </location>
</feature>
<keyword evidence="10" id="KW-0067">ATP-binding</keyword>
<keyword evidence="12" id="KW-0472">Membrane</keyword>
<evidence type="ECO:0000259" key="15">
    <source>
        <dbReference type="PROSITE" id="PS50109"/>
    </source>
</evidence>
<dbReference type="SUPFAM" id="SSF55781">
    <property type="entry name" value="GAF domain-like"/>
    <property type="match status" value="1"/>
</dbReference>
<evidence type="ECO:0000256" key="3">
    <source>
        <dbReference type="ARBA" id="ARBA00006402"/>
    </source>
</evidence>
<keyword evidence="8" id="KW-0547">Nucleotide-binding</keyword>
<dbReference type="Pfam" id="PF02518">
    <property type="entry name" value="HATPase_c"/>
    <property type="match status" value="1"/>
</dbReference>
<reference evidence="17 18" key="1">
    <citation type="submission" date="2014-08" db="EMBL/GenBank/DDBJ databases">
        <title>Comparative genomics reveals surprising divergence of two closely related strains of uncultivated UCYN-A cyanobacteria.</title>
        <authorList>
            <person name="Bombar D."/>
            <person name="Heller P."/>
            <person name="Sanchez-Baracaldo P."/>
            <person name="Carter B.J."/>
            <person name="Zert J.P."/>
        </authorList>
    </citation>
    <scope>NUCLEOTIDE SEQUENCE [LARGE SCALE GENOMIC DNA]</scope>
</reference>
<dbReference type="Pfam" id="PF01590">
    <property type="entry name" value="GAF"/>
    <property type="match status" value="1"/>
</dbReference>
<evidence type="ECO:0000256" key="4">
    <source>
        <dbReference type="ARBA" id="ARBA00012438"/>
    </source>
</evidence>
<evidence type="ECO:0000259" key="14">
    <source>
        <dbReference type="PROSITE" id="PS50046"/>
    </source>
</evidence>
<dbReference type="InterPro" id="IPR005467">
    <property type="entry name" value="His_kinase_dom"/>
</dbReference>
<dbReference type="InterPro" id="IPR016132">
    <property type="entry name" value="Phyto_chromo_attachment"/>
</dbReference>
<comment type="subcellular location">
    <subcellularLocation>
        <location evidence="2">Cell membrane</location>
    </subcellularLocation>
</comment>
<evidence type="ECO:0000256" key="1">
    <source>
        <dbReference type="ARBA" id="ARBA00000085"/>
    </source>
</evidence>
<dbReference type="InterPro" id="IPR003661">
    <property type="entry name" value="HisK_dim/P_dom"/>
</dbReference>
<name>A0A086CHN7_9CHRO</name>
<dbReference type="SMART" id="SM00388">
    <property type="entry name" value="HisKA"/>
    <property type="match status" value="1"/>
</dbReference>
<feature type="modified residue" description="4-aspartylphosphate" evidence="13">
    <location>
        <position position="686"/>
    </location>
</feature>
<keyword evidence="11" id="KW-0902">Two-component regulatory system</keyword>
<gene>
    <name evidence="17" type="ORF">ucyna2_00577</name>
</gene>
<comment type="catalytic activity">
    <reaction evidence="1">
        <text>ATP + protein L-histidine = ADP + protein N-phospho-L-histidine.</text>
        <dbReference type="EC" id="2.7.13.3"/>
    </reaction>
</comment>
<dbReference type="InterPro" id="IPR029016">
    <property type="entry name" value="GAF-like_dom_sf"/>
</dbReference>
<evidence type="ECO:0000256" key="9">
    <source>
        <dbReference type="ARBA" id="ARBA00022777"/>
    </source>
</evidence>
<proteinExistence type="inferred from homology"/>
<evidence type="ECO:0000256" key="7">
    <source>
        <dbReference type="ARBA" id="ARBA00022679"/>
    </source>
</evidence>
<evidence type="ECO:0000256" key="10">
    <source>
        <dbReference type="ARBA" id="ARBA00022840"/>
    </source>
</evidence>
<dbReference type="FunFam" id="3.30.565.10:FF:000023">
    <property type="entry name" value="PAS domain-containing sensor histidine kinase"/>
    <property type="match status" value="1"/>
</dbReference>
<dbReference type="SUPFAM" id="SSF52172">
    <property type="entry name" value="CheY-like"/>
    <property type="match status" value="1"/>
</dbReference>
<evidence type="ECO:0000259" key="16">
    <source>
        <dbReference type="PROSITE" id="PS50110"/>
    </source>
</evidence>
<keyword evidence="9 17" id="KW-0418">Kinase</keyword>
<evidence type="ECO:0000256" key="12">
    <source>
        <dbReference type="ARBA" id="ARBA00023136"/>
    </source>
</evidence>
<dbReference type="PANTHER" id="PTHR43711">
    <property type="entry name" value="TWO-COMPONENT HISTIDINE KINASE"/>
    <property type="match status" value="1"/>
</dbReference>
<dbReference type="EMBL" id="JPSP01000004">
    <property type="protein sequence ID" value="KFF41701.1"/>
    <property type="molecule type" value="Genomic_DNA"/>
</dbReference>
<dbReference type="Gene3D" id="3.40.50.2300">
    <property type="match status" value="1"/>
</dbReference>
<dbReference type="SMART" id="SM00387">
    <property type="entry name" value="HATPase_c"/>
    <property type="match status" value="1"/>
</dbReference>
<evidence type="ECO:0000313" key="18">
    <source>
        <dbReference type="Proteomes" id="UP000028922"/>
    </source>
</evidence>
<keyword evidence="6 13" id="KW-0597">Phosphoprotein</keyword>
<dbReference type="Gene3D" id="3.30.565.10">
    <property type="entry name" value="Histidine kinase-like ATPase, C-terminal domain"/>
    <property type="match status" value="1"/>
</dbReference>
<evidence type="ECO:0000256" key="6">
    <source>
        <dbReference type="ARBA" id="ARBA00022553"/>
    </source>
</evidence>
<keyword evidence="5" id="KW-1003">Cell membrane</keyword>
<organism evidence="17 18">
    <name type="scientific">Candidatus Atelocyanobacterium thalassa isolate SIO64986</name>
    <dbReference type="NCBI Taxonomy" id="1527444"/>
    <lineage>
        <taxon>Bacteria</taxon>
        <taxon>Bacillati</taxon>
        <taxon>Cyanobacteriota</taxon>
        <taxon>Cyanophyceae</taxon>
        <taxon>Oscillatoriophycideae</taxon>
        <taxon>Chroococcales</taxon>
        <taxon>Aphanothecaceae</taxon>
        <taxon>Candidatus Atelocyanobacterium</taxon>
        <taxon>Candidatus Atelocyanobacterium thalassae</taxon>
    </lineage>
</organism>